<comment type="caution">
    <text evidence="2">The sequence shown here is derived from an EMBL/GenBank/DDBJ whole genome shotgun (WGS) entry which is preliminary data.</text>
</comment>
<dbReference type="GO" id="GO:0016020">
    <property type="term" value="C:membrane"/>
    <property type="evidence" value="ECO:0007669"/>
    <property type="project" value="TreeGrafter"/>
</dbReference>
<gene>
    <name evidence="2" type="ORF">CkaCkLH20_10356</name>
</gene>
<dbReference type="GeneID" id="62166144"/>
<dbReference type="Gene3D" id="3.40.50.1820">
    <property type="entry name" value="alpha/beta hydrolase"/>
    <property type="match status" value="1"/>
</dbReference>
<dbReference type="Pfam" id="PF00561">
    <property type="entry name" value="Abhydrolase_1"/>
    <property type="match status" value="1"/>
</dbReference>
<keyword evidence="3" id="KW-1185">Reference proteome</keyword>
<dbReference type="InterPro" id="IPR029058">
    <property type="entry name" value="AB_hydrolase_fold"/>
</dbReference>
<dbReference type="PANTHER" id="PTHR43798">
    <property type="entry name" value="MONOACYLGLYCEROL LIPASE"/>
    <property type="match status" value="1"/>
</dbReference>
<name>A0A9P6LDS3_9PEZI</name>
<evidence type="ECO:0000259" key="1">
    <source>
        <dbReference type="Pfam" id="PF00561"/>
    </source>
</evidence>
<dbReference type="RefSeq" id="XP_038741725.1">
    <property type="nucleotide sequence ID" value="XM_038893070.1"/>
</dbReference>
<dbReference type="EMBL" id="JAATWM020000039">
    <property type="protein sequence ID" value="KAF9872264.1"/>
    <property type="molecule type" value="Genomic_DNA"/>
</dbReference>
<dbReference type="AlphaFoldDB" id="A0A9P6LDS3"/>
<evidence type="ECO:0000313" key="2">
    <source>
        <dbReference type="EMBL" id="KAF9872264.1"/>
    </source>
</evidence>
<organism evidence="2 3">
    <name type="scientific">Colletotrichum karsti</name>
    <dbReference type="NCBI Taxonomy" id="1095194"/>
    <lineage>
        <taxon>Eukaryota</taxon>
        <taxon>Fungi</taxon>
        <taxon>Dikarya</taxon>
        <taxon>Ascomycota</taxon>
        <taxon>Pezizomycotina</taxon>
        <taxon>Sordariomycetes</taxon>
        <taxon>Hypocreomycetidae</taxon>
        <taxon>Glomerellales</taxon>
        <taxon>Glomerellaceae</taxon>
        <taxon>Colletotrichum</taxon>
        <taxon>Colletotrichum boninense species complex</taxon>
    </lineage>
</organism>
<sequence length="272" mass="29442">MNPLALGHHFFDAAGVRLSYLVRGSAPRTVLYLTPRGNGDSSAPPDPSTMTAAAMADDLDHLRAHLGLDRFPLLAGHSHGGAVALRYAQRHPRRVERLLLLSPQVMDAAPGLFKEMMARRGDDPTYMAAAKVLMEVAGAGGPRDDAHFREMLDRTMVWWFADAAKADGLRRDMAGPLTSANPARAYAWRTNRNDGLEENKLPHIRDAGLVEAETLIVQGEEDSVCSTAGAQAVADGIKGSKIVVLPGLGHFPWIEGPDEFWRAAEGFVKSDS</sequence>
<dbReference type="PRINTS" id="PR00111">
    <property type="entry name" value="ABHYDROLASE"/>
</dbReference>
<dbReference type="PANTHER" id="PTHR43798:SF33">
    <property type="entry name" value="HYDROLASE, PUTATIVE (AFU_ORTHOLOGUE AFUA_2G14860)-RELATED"/>
    <property type="match status" value="1"/>
</dbReference>
<reference evidence="2" key="2">
    <citation type="submission" date="2020-11" db="EMBL/GenBank/DDBJ databases">
        <title>Whole genome sequencing of Colletotrichum sp.</title>
        <authorList>
            <person name="Li H."/>
        </authorList>
    </citation>
    <scope>NUCLEOTIDE SEQUENCE</scope>
    <source>
        <strain evidence="2">CkLH20</strain>
    </source>
</reference>
<evidence type="ECO:0000313" key="3">
    <source>
        <dbReference type="Proteomes" id="UP000781932"/>
    </source>
</evidence>
<dbReference type="InterPro" id="IPR050266">
    <property type="entry name" value="AB_hydrolase_sf"/>
</dbReference>
<proteinExistence type="predicted"/>
<dbReference type="OrthoDB" id="10249433at2759"/>
<feature type="domain" description="AB hydrolase-1" evidence="1">
    <location>
        <begin position="33"/>
        <end position="257"/>
    </location>
</feature>
<accession>A0A9P6LDS3</accession>
<protein>
    <submittedName>
        <fullName evidence="2">Proline iminopeptidase</fullName>
    </submittedName>
</protein>
<dbReference type="Proteomes" id="UP000781932">
    <property type="component" value="Unassembled WGS sequence"/>
</dbReference>
<dbReference type="SUPFAM" id="SSF53474">
    <property type="entry name" value="alpha/beta-Hydrolases"/>
    <property type="match status" value="1"/>
</dbReference>
<dbReference type="InterPro" id="IPR000073">
    <property type="entry name" value="AB_hydrolase_1"/>
</dbReference>
<reference evidence="2" key="1">
    <citation type="submission" date="2020-03" db="EMBL/GenBank/DDBJ databases">
        <authorList>
            <person name="He L."/>
        </authorList>
    </citation>
    <scope>NUCLEOTIDE SEQUENCE</scope>
    <source>
        <strain evidence="2">CkLH20</strain>
    </source>
</reference>